<organism evidence="4">
    <name type="scientific">Daucus carota subsp. sativus</name>
    <name type="common">Carrot</name>
    <dbReference type="NCBI Taxonomy" id="79200"/>
    <lineage>
        <taxon>Eukaryota</taxon>
        <taxon>Viridiplantae</taxon>
        <taxon>Streptophyta</taxon>
        <taxon>Embryophyta</taxon>
        <taxon>Tracheophyta</taxon>
        <taxon>Spermatophyta</taxon>
        <taxon>Magnoliopsida</taxon>
        <taxon>eudicotyledons</taxon>
        <taxon>Gunneridae</taxon>
        <taxon>Pentapetalae</taxon>
        <taxon>asterids</taxon>
        <taxon>campanulids</taxon>
        <taxon>Apiales</taxon>
        <taxon>Apiaceae</taxon>
        <taxon>Apioideae</taxon>
        <taxon>Scandiceae</taxon>
        <taxon>Daucinae</taxon>
        <taxon>Daucus</taxon>
        <taxon>Daucus sect. Daucus</taxon>
    </lineage>
</organism>
<dbReference type="SMART" id="SM00454">
    <property type="entry name" value="SAM"/>
    <property type="match status" value="1"/>
</dbReference>
<dbReference type="EMBL" id="LNRQ01000002">
    <property type="protein sequence ID" value="KZN06272.1"/>
    <property type="molecule type" value="Genomic_DNA"/>
</dbReference>
<proteinExistence type="predicted"/>
<dbReference type="InterPro" id="IPR013761">
    <property type="entry name" value="SAM/pointed_sf"/>
</dbReference>
<keyword evidence="1" id="KW-0677">Repeat</keyword>
<gene>
    <name evidence="4" type="ORF">DCAR_007109</name>
</gene>
<dbReference type="CDD" id="cd09487">
    <property type="entry name" value="SAM_superfamily"/>
    <property type="match status" value="1"/>
</dbReference>
<evidence type="ECO:0000259" key="3">
    <source>
        <dbReference type="PROSITE" id="PS50105"/>
    </source>
</evidence>
<dbReference type="SUPFAM" id="SSF47769">
    <property type="entry name" value="SAM/Pointed domain"/>
    <property type="match status" value="1"/>
</dbReference>
<feature type="domain" description="SAM" evidence="3">
    <location>
        <begin position="416"/>
        <end position="479"/>
    </location>
</feature>
<sequence length="480" mass="55092">MSDSSMSRVTITLGRSGQVVKRAGAVLDSAYTDPVPAVGAKRSVHDRLGTQPSNKRHRGNDNVLNSANGVDAEGVPLRKDDLRYKIMQKSGKKGTEGDSPLNGVDLREILSRQARPSTSVGMQPLMPEEKNGRPNSGEGRQLISEPRGARPHMREDPDIRQRLPDTREVRQRMPELREVRQRLPELREVRERVPEMRDVRERVPEMRDVRERVPEMREVRERLPEMREIRARIPDRREVRERIPNRNDVREHIPERREGRERMLEVREVRQRIPETRDDRPHMPEPTGASIMRRVPSSRVIDATPHIDSFRNSYSPMTMDRLRRRSPDGVLVNSRGTSPPRSLDELRRRELIRSYDDGRSAAYMRKDSFELPRPMGTTSYRTNSALAAGPEKRVGPTLAVPSPAGVIMHRSSYAVNEPHTVDGFLRALGLEKYAINFKAEEVDMHALRQMGDNDLRDLGVPMGPRKKILLALLPRTRRQM</sequence>
<protein>
    <recommendedName>
        <fullName evidence="3">SAM domain-containing protein</fullName>
    </recommendedName>
</protein>
<dbReference type="PROSITE" id="PS50105">
    <property type="entry name" value="SAM_DOMAIN"/>
    <property type="match status" value="1"/>
</dbReference>
<dbReference type="PANTHER" id="PTHR10627:SF74">
    <property type="entry name" value="OS08G0526500 PROTEIN"/>
    <property type="match status" value="1"/>
</dbReference>
<accession>A0A166E9Q0</accession>
<feature type="region of interest" description="Disordered" evidence="2">
    <location>
        <begin position="38"/>
        <end position="72"/>
    </location>
</feature>
<dbReference type="InterPro" id="IPR001660">
    <property type="entry name" value="SAM"/>
</dbReference>
<evidence type="ECO:0000256" key="1">
    <source>
        <dbReference type="ARBA" id="ARBA00022737"/>
    </source>
</evidence>
<evidence type="ECO:0000313" key="4">
    <source>
        <dbReference type="EMBL" id="KZN06272.1"/>
    </source>
</evidence>
<feature type="region of interest" description="Disordered" evidence="2">
    <location>
        <begin position="112"/>
        <end position="160"/>
    </location>
</feature>
<dbReference type="KEGG" id="dcr:108209545"/>
<dbReference type="Pfam" id="PF00536">
    <property type="entry name" value="SAM_1"/>
    <property type="match status" value="1"/>
</dbReference>
<dbReference type="AlphaFoldDB" id="A0A166E9Q0"/>
<dbReference type="Gene3D" id="1.10.150.50">
    <property type="entry name" value="Transcription Factor, Ets-1"/>
    <property type="match status" value="1"/>
</dbReference>
<dbReference type="OMA" id="GRMISHP"/>
<dbReference type="OrthoDB" id="76949at2759"/>
<dbReference type="PANTHER" id="PTHR10627">
    <property type="entry name" value="SCP160"/>
    <property type="match status" value="1"/>
</dbReference>
<reference evidence="4" key="1">
    <citation type="journal article" date="2016" name="Nat. Genet.">
        <title>A high-quality carrot genome assembly provides new insights into carotenoid accumulation and asterid genome evolution.</title>
        <authorList>
            <person name="Iorizzo M."/>
            <person name="Ellison S."/>
            <person name="Senalik D."/>
            <person name="Zeng P."/>
            <person name="Satapoomin P."/>
            <person name="Huang J."/>
            <person name="Bowman M."/>
            <person name="Iovene M."/>
            <person name="Sanseverino W."/>
            <person name="Cavagnaro P."/>
            <person name="Yildiz M."/>
            <person name="Macko-Podgorni A."/>
            <person name="Moranska E."/>
            <person name="Grzebelus E."/>
            <person name="Grzebelus D."/>
            <person name="Ashrafi H."/>
            <person name="Zheng Z."/>
            <person name="Cheng S."/>
            <person name="Spooner D."/>
            <person name="Van Deynze A."/>
            <person name="Simon P."/>
        </authorList>
    </citation>
    <scope>NUCLEOTIDE SEQUENCE [LARGE SCALE GENOMIC DNA]</scope>
    <source>
        <tissue evidence="4">Leaf</tissue>
    </source>
</reference>
<name>A0A166E9Q0_DAUCS</name>
<evidence type="ECO:0000256" key="2">
    <source>
        <dbReference type="SAM" id="MobiDB-lite"/>
    </source>
</evidence>
<dbReference type="Gramene" id="KZN06272">
    <property type="protein sequence ID" value="KZN06272"/>
    <property type="gene ID" value="DCAR_007109"/>
</dbReference>
<comment type="caution">
    <text evidence="4">The sequence shown here is derived from an EMBL/GenBank/DDBJ whole genome shotgun (WGS) entry which is preliminary data.</text>
</comment>